<evidence type="ECO:0000313" key="2">
    <source>
        <dbReference type="Proteomes" id="UP001356427"/>
    </source>
</evidence>
<comment type="caution">
    <text evidence="1">The sequence shown here is derived from an EMBL/GenBank/DDBJ whole genome shotgun (WGS) entry which is preliminary data.</text>
</comment>
<dbReference type="AlphaFoldDB" id="A0AAN8MBT5"/>
<proteinExistence type="predicted"/>
<dbReference type="Proteomes" id="UP001356427">
    <property type="component" value="Unassembled WGS sequence"/>
</dbReference>
<organism evidence="1 2">
    <name type="scientific">Coregonus suidteri</name>
    <dbReference type="NCBI Taxonomy" id="861788"/>
    <lineage>
        <taxon>Eukaryota</taxon>
        <taxon>Metazoa</taxon>
        <taxon>Chordata</taxon>
        <taxon>Craniata</taxon>
        <taxon>Vertebrata</taxon>
        <taxon>Euteleostomi</taxon>
        <taxon>Actinopterygii</taxon>
        <taxon>Neopterygii</taxon>
        <taxon>Teleostei</taxon>
        <taxon>Protacanthopterygii</taxon>
        <taxon>Salmoniformes</taxon>
        <taxon>Salmonidae</taxon>
        <taxon>Coregoninae</taxon>
        <taxon>Coregonus</taxon>
    </lineage>
</organism>
<keyword evidence="2" id="KW-1185">Reference proteome</keyword>
<evidence type="ECO:0000313" key="1">
    <source>
        <dbReference type="EMBL" id="KAK6326714.1"/>
    </source>
</evidence>
<name>A0AAN8MBT5_9TELE</name>
<gene>
    <name evidence="1" type="ORF">J4Q44_G00023590</name>
</gene>
<reference evidence="1 2" key="1">
    <citation type="submission" date="2021-04" db="EMBL/GenBank/DDBJ databases">
        <authorList>
            <person name="De Guttry C."/>
            <person name="Zahm M."/>
            <person name="Klopp C."/>
            <person name="Cabau C."/>
            <person name="Louis A."/>
            <person name="Berthelot C."/>
            <person name="Parey E."/>
            <person name="Roest Crollius H."/>
            <person name="Montfort J."/>
            <person name="Robinson-Rechavi M."/>
            <person name="Bucao C."/>
            <person name="Bouchez O."/>
            <person name="Gislard M."/>
            <person name="Lluch J."/>
            <person name="Milhes M."/>
            <person name="Lampietro C."/>
            <person name="Lopez Roques C."/>
            <person name="Donnadieu C."/>
            <person name="Braasch I."/>
            <person name="Desvignes T."/>
            <person name="Postlethwait J."/>
            <person name="Bobe J."/>
            <person name="Wedekind C."/>
            <person name="Guiguen Y."/>
        </authorList>
    </citation>
    <scope>NUCLEOTIDE SEQUENCE [LARGE SCALE GENOMIC DNA]</scope>
    <source>
        <strain evidence="1">Cs_M1</strain>
        <tissue evidence="1">Blood</tissue>
    </source>
</reference>
<dbReference type="EMBL" id="JAGTTL010000002">
    <property type="protein sequence ID" value="KAK6326714.1"/>
    <property type="molecule type" value="Genomic_DNA"/>
</dbReference>
<protein>
    <submittedName>
        <fullName evidence="1">Uncharacterized protein</fullName>
    </submittedName>
</protein>
<sequence>MPLRRYGPLLSLFPNPSIGERMDPHYPPCSYLSHHHLHRTCFSVKSIGLFNIQYRCVLHIFGGIFPQLCEART</sequence>
<feature type="non-terminal residue" evidence="1">
    <location>
        <position position="73"/>
    </location>
</feature>
<accession>A0AAN8MBT5</accession>